<dbReference type="Proteomes" id="UP001056756">
    <property type="component" value="Chromosome"/>
</dbReference>
<keyword evidence="1" id="KW-0812">Transmembrane</keyword>
<keyword evidence="1" id="KW-1133">Transmembrane helix</keyword>
<dbReference type="AlphaFoldDB" id="A0A9J6ZIR7"/>
<gene>
    <name evidence="2" type="ORF">NAG76_07610</name>
</gene>
<name>A0A9J6ZIR7_9BACL</name>
<evidence type="ECO:0000313" key="2">
    <source>
        <dbReference type="EMBL" id="URN96085.1"/>
    </source>
</evidence>
<proteinExistence type="predicted"/>
<evidence type="ECO:0000313" key="3">
    <source>
        <dbReference type="Proteomes" id="UP001056756"/>
    </source>
</evidence>
<feature type="transmembrane region" description="Helical" evidence="1">
    <location>
        <begin position="6"/>
        <end position="25"/>
    </location>
</feature>
<reference evidence="2" key="1">
    <citation type="submission" date="2022-05" db="EMBL/GenBank/DDBJ databases">
        <title>Novel bacterial taxa in a minimal lignocellulolytic consortium and its capacity to transform plastics disclosed by genome-resolved metagenomics.</title>
        <authorList>
            <person name="Rodriguez C.A.D."/>
            <person name="Diaz-Garcia L."/>
            <person name="Herrera K."/>
            <person name="Tarazona N.A."/>
            <person name="Sproer C."/>
            <person name="Overmann J."/>
            <person name="Jimenez D.J."/>
        </authorList>
    </citation>
    <scope>NUCLEOTIDE SEQUENCE</scope>
    <source>
        <strain evidence="2">MAG5</strain>
    </source>
</reference>
<sequence>MIKLLLFVIGCYIIAAAVVHIYYYISSRKQATSRHYVLLDNHQQDSIEWYYRSIKRFSIWMGIPIQVTVVNTEPGGDLRQMVDRWSIRHNDISLDDRVSGISEHTIVIDLSKQDDLCKLPF</sequence>
<dbReference type="KEGG" id="plig:NAG76_07610"/>
<evidence type="ECO:0000256" key="1">
    <source>
        <dbReference type="SAM" id="Phobius"/>
    </source>
</evidence>
<protein>
    <submittedName>
        <fullName evidence="2">Uncharacterized protein</fullName>
    </submittedName>
</protein>
<accession>A0A9J6ZIR7</accession>
<dbReference type="EMBL" id="CP097899">
    <property type="protein sequence ID" value="URN96085.1"/>
    <property type="molecule type" value="Genomic_DNA"/>
</dbReference>
<keyword evidence="1" id="KW-0472">Membrane</keyword>
<organism evidence="2 3">
    <name type="scientific">Candidatus Pristimantibacillus lignocellulolyticus</name>
    <dbReference type="NCBI Taxonomy" id="2994561"/>
    <lineage>
        <taxon>Bacteria</taxon>
        <taxon>Bacillati</taxon>
        <taxon>Bacillota</taxon>
        <taxon>Bacilli</taxon>
        <taxon>Bacillales</taxon>
        <taxon>Paenibacillaceae</taxon>
        <taxon>Candidatus Pristimantibacillus</taxon>
    </lineage>
</organism>